<comment type="caution">
    <text evidence="12">The sequence shown here is derived from an EMBL/GenBank/DDBJ whole genome shotgun (WGS) entry which is preliminary data.</text>
</comment>
<dbReference type="Gene3D" id="2.40.30.170">
    <property type="match status" value="1"/>
</dbReference>
<dbReference type="Pfam" id="PF25944">
    <property type="entry name" value="Beta-barrel_RND"/>
    <property type="match status" value="1"/>
</dbReference>
<dbReference type="OrthoDB" id="9783047at2"/>
<dbReference type="AlphaFoldDB" id="A0A1E7RF12"/>
<keyword evidence="13" id="KW-1185">Reference proteome</keyword>
<gene>
    <name evidence="12" type="ORF">BJI46_07395</name>
</gene>
<feature type="domain" description="Multidrug resistance protein MdtA-like alpha-helical hairpin" evidence="8">
    <location>
        <begin position="122"/>
        <end position="192"/>
    </location>
</feature>
<reference evidence="12 13" key="1">
    <citation type="submission" date="2016-09" db="EMBL/GenBank/DDBJ databases">
        <authorList>
            <person name="Capua I."/>
            <person name="De Benedictis P."/>
            <person name="Joannis T."/>
            <person name="Lombin L.H."/>
            <person name="Cattoli G."/>
        </authorList>
    </citation>
    <scope>NUCLEOTIDE SEQUENCE [LARGE SCALE GENOMIC DNA]</scope>
    <source>
        <strain evidence="12 13">ANC 4671</strain>
    </source>
</reference>
<keyword evidence="3" id="KW-1003">Cell membrane</keyword>
<feature type="coiled-coil region" evidence="6">
    <location>
        <begin position="161"/>
        <end position="188"/>
    </location>
</feature>
<dbReference type="InterPro" id="IPR006143">
    <property type="entry name" value="RND_pump_MFP"/>
</dbReference>
<dbReference type="SUPFAM" id="SSF111369">
    <property type="entry name" value="HlyD-like secretion proteins"/>
    <property type="match status" value="1"/>
</dbReference>
<evidence type="ECO:0000259" key="8">
    <source>
        <dbReference type="Pfam" id="PF25876"/>
    </source>
</evidence>
<keyword evidence="6" id="KW-0175">Coiled coil</keyword>
<dbReference type="InterPro" id="IPR058637">
    <property type="entry name" value="YknX-like_C"/>
</dbReference>
<dbReference type="InterPro" id="IPR058625">
    <property type="entry name" value="MdtA-like_BSH"/>
</dbReference>
<evidence type="ECO:0000256" key="5">
    <source>
        <dbReference type="ARBA" id="ARBA00023136"/>
    </source>
</evidence>
<dbReference type="Pfam" id="PF25917">
    <property type="entry name" value="BSH_RND"/>
    <property type="match status" value="1"/>
</dbReference>
<evidence type="ECO:0000313" key="13">
    <source>
        <dbReference type="Proteomes" id="UP000185895"/>
    </source>
</evidence>
<keyword evidence="7" id="KW-1133">Transmembrane helix</keyword>
<keyword evidence="7" id="KW-0812">Transmembrane</keyword>
<accession>A0A1E7RF12</accession>
<dbReference type="Gene3D" id="1.10.287.470">
    <property type="entry name" value="Helix hairpin bin"/>
    <property type="match status" value="1"/>
</dbReference>
<dbReference type="GO" id="GO:1990281">
    <property type="term" value="C:efflux pump complex"/>
    <property type="evidence" value="ECO:0007669"/>
    <property type="project" value="TreeGrafter"/>
</dbReference>
<comment type="similarity">
    <text evidence="2">Belongs to the membrane fusion protein (MFP) (TC 8.A.1) family.</text>
</comment>
<evidence type="ECO:0000259" key="10">
    <source>
        <dbReference type="Pfam" id="PF25944"/>
    </source>
</evidence>
<dbReference type="InterPro" id="IPR058626">
    <property type="entry name" value="MdtA-like_b-barrel"/>
</dbReference>
<proteinExistence type="inferred from homology"/>
<dbReference type="EMBL" id="MKKK01000002">
    <property type="protein sequence ID" value="OEY97886.1"/>
    <property type="molecule type" value="Genomic_DNA"/>
</dbReference>
<dbReference type="GO" id="GO:0015562">
    <property type="term" value="F:efflux transmembrane transporter activity"/>
    <property type="evidence" value="ECO:0007669"/>
    <property type="project" value="TreeGrafter"/>
</dbReference>
<feature type="domain" description="YknX-like C-terminal permuted SH3-like" evidence="11">
    <location>
        <begin position="317"/>
        <end position="386"/>
    </location>
</feature>
<feature type="domain" description="Multidrug resistance protein MdtA-like beta-barrel" evidence="10">
    <location>
        <begin position="229"/>
        <end position="312"/>
    </location>
</feature>
<evidence type="ECO:0000313" key="12">
    <source>
        <dbReference type="EMBL" id="OEY97886.1"/>
    </source>
</evidence>
<dbReference type="NCBIfam" id="TIGR01730">
    <property type="entry name" value="RND_mfp"/>
    <property type="match status" value="1"/>
</dbReference>
<evidence type="ECO:0000256" key="1">
    <source>
        <dbReference type="ARBA" id="ARBA00004236"/>
    </source>
</evidence>
<dbReference type="Pfam" id="PF25989">
    <property type="entry name" value="YknX_C"/>
    <property type="match status" value="1"/>
</dbReference>
<dbReference type="PANTHER" id="PTHR30469">
    <property type="entry name" value="MULTIDRUG RESISTANCE PROTEIN MDTA"/>
    <property type="match status" value="1"/>
</dbReference>
<name>A0A1E7RF12_9GAMM</name>
<dbReference type="InterPro" id="IPR058624">
    <property type="entry name" value="MdtA-like_HH"/>
</dbReference>
<dbReference type="Pfam" id="PF25876">
    <property type="entry name" value="HH_MFP_RND"/>
    <property type="match status" value="1"/>
</dbReference>
<evidence type="ECO:0000256" key="7">
    <source>
        <dbReference type="SAM" id="Phobius"/>
    </source>
</evidence>
<keyword evidence="4" id="KW-0997">Cell inner membrane</keyword>
<dbReference type="Gene3D" id="2.40.420.20">
    <property type="match status" value="1"/>
</dbReference>
<keyword evidence="5 7" id="KW-0472">Membrane</keyword>
<feature type="domain" description="Multidrug resistance protein MdtA-like barrel-sandwich hybrid" evidence="9">
    <location>
        <begin position="82"/>
        <end position="225"/>
    </location>
</feature>
<evidence type="ECO:0000259" key="9">
    <source>
        <dbReference type="Pfam" id="PF25917"/>
    </source>
</evidence>
<dbReference type="PANTHER" id="PTHR30469:SF12">
    <property type="entry name" value="MULTIDRUG RESISTANCE PROTEIN MDTA"/>
    <property type="match status" value="1"/>
</dbReference>
<evidence type="ECO:0000256" key="6">
    <source>
        <dbReference type="SAM" id="Coils"/>
    </source>
</evidence>
<feature type="transmembrane region" description="Helical" evidence="7">
    <location>
        <begin position="21"/>
        <end position="40"/>
    </location>
</feature>
<comment type="subcellular location">
    <subcellularLocation>
        <location evidence="1">Cell membrane</location>
    </subcellularLocation>
</comment>
<evidence type="ECO:0000259" key="11">
    <source>
        <dbReference type="Pfam" id="PF25989"/>
    </source>
</evidence>
<evidence type="ECO:0000256" key="3">
    <source>
        <dbReference type="ARBA" id="ARBA00022475"/>
    </source>
</evidence>
<dbReference type="RefSeq" id="WP_070068640.1">
    <property type="nucleotide sequence ID" value="NZ_MKKK01000002.1"/>
</dbReference>
<dbReference type="Gene3D" id="2.40.50.100">
    <property type="match status" value="1"/>
</dbReference>
<evidence type="ECO:0000256" key="2">
    <source>
        <dbReference type="ARBA" id="ARBA00009477"/>
    </source>
</evidence>
<sequence length="399" mass="44552">MAEQNKELNSGQTPQKKWWRLFIFLLVILLLAFLLWKFVLKPKPKADEYSQWRQPVPVEVVALSRENLQLELKAVGTAIPSETITVQSRVAGILKQLYFKDGDLVEKGQLLALVDPEPMQVTLNQSKANQQNIIAQLQYAESELKRKQNMLKYDAISRQEVDQQAAQVRQLSAQLQSLKAQVDASALELSYSKIYAPISGQLGFRQKDVGNLIQENEENGLVTITKTSPIYVEFAISENYLNLLRGQATQAKPLLVEAWDRDEKNLLAQGEVFALDNQIDASTGTLKLKARFNNADHQLFANQFVNVRLKAQTIANAVTVPSDAIQHGSKGTYVYIIDQQNKAQIKMLQLGMATNGKTQVLSGLNGNERVVLEGIDRLAEGRQVNVLKPAQNSTATKGQ</sequence>
<organism evidence="12 13">
    <name type="scientific">Acinetobacter qingfengensis</name>
    <dbReference type="NCBI Taxonomy" id="1262585"/>
    <lineage>
        <taxon>Bacteria</taxon>
        <taxon>Pseudomonadati</taxon>
        <taxon>Pseudomonadota</taxon>
        <taxon>Gammaproteobacteria</taxon>
        <taxon>Moraxellales</taxon>
        <taxon>Moraxellaceae</taxon>
        <taxon>Acinetobacter</taxon>
    </lineage>
</organism>
<dbReference type="STRING" id="1262585.BJI46_07395"/>
<dbReference type="Proteomes" id="UP000185895">
    <property type="component" value="Unassembled WGS sequence"/>
</dbReference>
<evidence type="ECO:0000256" key="4">
    <source>
        <dbReference type="ARBA" id="ARBA00022519"/>
    </source>
</evidence>
<protein>
    <submittedName>
        <fullName evidence="12">Multidrug transporter subunit MdtA</fullName>
    </submittedName>
</protein>